<dbReference type="AlphaFoldDB" id="A0A4U0VYN9"/>
<dbReference type="Gene3D" id="1.10.10.10">
    <property type="entry name" value="Winged helix-like DNA-binding domain superfamily/Winged helix DNA-binding domain"/>
    <property type="match status" value="1"/>
</dbReference>
<keyword evidence="3" id="KW-1185">Reference proteome</keyword>
<dbReference type="OrthoDB" id="2410195at2759"/>
<feature type="domain" description="O-methyltransferase C-terminal" evidence="1">
    <location>
        <begin position="151"/>
        <end position="354"/>
    </location>
</feature>
<dbReference type="GO" id="GO:0008171">
    <property type="term" value="F:O-methyltransferase activity"/>
    <property type="evidence" value="ECO:0007669"/>
    <property type="project" value="InterPro"/>
</dbReference>
<proteinExistence type="predicted"/>
<organism evidence="2 3">
    <name type="scientific">Friedmanniomyces simplex</name>
    <dbReference type="NCBI Taxonomy" id="329884"/>
    <lineage>
        <taxon>Eukaryota</taxon>
        <taxon>Fungi</taxon>
        <taxon>Dikarya</taxon>
        <taxon>Ascomycota</taxon>
        <taxon>Pezizomycotina</taxon>
        <taxon>Dothideomycetes</taxon>
        <taxon>Dothideomycetidae</taxon>
        <taxon>Mycosphaerellales</taxon>
        <taxon>Teratosphaeriaceae</taxon>
        <taxon>Friedmanniomyces</taxon>
    </lineage>
</organism>
<dbReference type="Proteomes" id="UP000309340">
    <property type="component" value="Unassembled WGS sequence"/>
</dbReference>
<reference evidence="2 3" key="1">
    <citation type="submission" date="2017-03" db="EMBL/GenBank/DDBJ databases">
        <title>Genomes of endolithic fungi from Antarctica.</title>
        <authorList>
            <person name="Coleine C."/>
            <person name="Masonjones S."/>
            <person name="Stajich J.E."/>
        </authorList>
    </citation>
    <scope>NUCLEOTIDE SEQUENCE [LARGE SCALE GENOMIC DNA]</scope>
    <source>
        <strain evidence="2 3">CCFEE 5184</strain>
    </source>
</reference>
<dbReference type="InterPro" id="IPR036390">
    <property type="entry name" value="WH_DNA-bd_sf"/>
</dbReference>
<evidence type="ECO:0000313" key="2">
    <source>
        <dbReference type="EMBL" id="TKA54921.1"/>
    </source>
</evidence>
<dbReference type="PANTHER" id="PTHR43712:SF12">
    <property type="entry name" value="STERIGMATOCYSTIN 8-O-METHYLTRANSFERASE"/>
    <property type="match status" value="1"/>
</dbReference>
<comment type="caution">
    <text evidence="2">The sequence shown here is derived from an EMBL/GenBank/DDBJ whole genome shotgun (WGS) entry which is preliminary data.</text>
</comment>
<sequence>MADAPALASQILSESLVVHAEITHSNPARSRAAEDRRQRVLGLIEKLKRLLQDPHQYLHEYVSTNWDHGAFYVVLEARVLETIAEEGSSAITTLSEKSGIPADKLLRILRLLSCQCIVEEVHDEVFGLTPVSQCLMDDEDFKAWVAFQWGDSMYDWHAQRPAKAERFRKAMRGVARSMDPADNLLVNWFRERYSQTPFTVVEIGGRYGFASFTLAREFPGITAKIRMSNADMQARGEGDVPEELRAVVRFEQRASDFDPQPVEDVGGTVAAYIVRNMLWNWSDDKVVELLRTFLPVMAKSAQTVVLVCDGVSPARDSADPYIEQAFRRRDITMMTMHNARQRSPAEWQLLFARASKDLQVTFLAAPTWLMPNPG</sequence>
<dbReference type="SUPFAM" id="SSF46785">
    <property type="entry name" value="Winged helix' DNA-binding domain"/>
    <property type="match status" value="1"/>
</dbReference>
<gene>
    <name evidence="2" type="ORF">B0A55_11575</name>
</gene>
<accession>A0A4U0VYN9</accession>
<dbReference type="STRING" id="329884.A0A4U0VYN9"/>
<evidence type="ECO:0000313" key="3">
    <source>
        <dbReference type="Proteomes" id="UP000309340"/>
    </source>
</evidence>
<dbReference type="PANTHER" id="PTHR43712">
    <property type="entry name" value="PUTATIVE (AFU_ORTHOLOGUE AFUA_4G14580)-RELATED"/>
    <property type="match status" value="1"/>
</dbReference>
<protein>
    <recommendedName>
        <fullName evidence="1">O-methyltransferase C-terminal domain-containing protein</fullName>
    </recommendedName>
</protein>
<dbReference type="InterPro" id="IPR036388">
    <property type="entry name" value="WH-like_DNA-bd_sf"/>
</dbReference>
<dbReference type="InterPro" id="IPR029063">
    <property type="entry name" value="SAM-dependent_MTases_sf"/>
</dbReference>
<dbReference type="EMBL" id="NAJQ01001658">
    <property type="protein sequence ID" value="TKA54921.1"/>
    <property type="molecule type" value="Genomic_DNA"/>
</dbReference>
<name>A0A4U0VYN9_9PEZI</name>
<evidence type="ECO:0000259" key="1">
    <source>
        <dbReference type="Pfam" id="PF00891"/>
    </source>
</evidence>
<dbReference type="SUPFAM" id="SSF53335">
    <property type="entry name" value="S-adenosyl-L-methionine-dependent methyltransferases"/>
    <property type="match status" value="1"/>
</dbReference>
<dbReference type="Pfam" id="PF00891">
    <property type="entry name" value="Methyltransf_2"/>
    <property type="match status" value="1"/>
</dbReference>
<dbReference type="Gene3D" id="3.40.50.150">
    <property type="entry name" value="Vaccinia Virus protein VP39"/>
    <property type="match status" value="1"/>
</dbReference>
<dbReference type="InterPro" id="IPR001077">
    <property type="entry name" value="COMT_C"/>
</dbReference>